<protein>
    <submittedName>
        <fullName evidence="1">11731_t:CDS:1</fullName>
    </submittedName>
</protein>
<evidence type="ECO:0000313" key="2">
    <source>
        <dbReference type="Proteomes" id="UP000789405"/>
    </source>
</evidence>
<name>A0A9N9FHY6_9GLOM</name>
<dbReference type="Proteomes" id="UP000789405">
    <property type="component" value="Unassembled WGS sequence"/>
</dbReference>
<proteinExistence type="predicted"/>
<gene>
    <name evidence="1" type="ORF">DERYTH_LOCUS4501</name>
</gene>
<dbReference type="EMBL" id="CAJVPY010001734">
    <property type="protein sequence ID" value="CAG8534412.1"/>
    <property type="molecule type" value="Genomic_DNA"/>
</dbReference>
<accession>A0A9N9FHY6</accession>
<reference evidence="1" key="1">
    <citation type="submission" date="2021-06" db="EMBL/GenBank/DDBJ databases">
        <authorList>
            <person name="Kallberg Y."/>
            <person name="Tangrot J."/>
            <person name="Rosling A."/>
        </authorList>
    </citation>
    <scope>NUCLEOTIDE SEQUENCE</scope>
    <source>
        <strain evidence="1">MA453B</strain>
    </source>
</reference>
<comment type="caution">
    <text evidence="1">The sequence shown here is derived from an EMBL/GenBank/DDBJ whole genome shotgun (WGS) entry which is preliminary data.</text>
</comment>
<dbReference type="AlphaFoldDB" id="A0A9N9FHY6"/>
<keyword evidence="2" id="KW-1185">Reference proteome</keyword>
<sequence length="42" mass="4858">MLALIVVRKMFVRGFNGNPLACIKQWERDKNGRLEVVKNILS</sequence>
<organism evidence="1 2">
    <name type="scientific">Dentiscutata erythropus</name>
    <dbReference type="NCBI Taxonomy" id="1348616"/>
    <lineage>
        <taxon>Eukaryota</taxon>
        <taxon>Fungi</taxon>
        <taxon>Fungi incertae sedis</taxon>
        <taxon>Mucoromycota</taxon>
        <taxon>Glomeromycotina</taxon>
        <taxon>Glomeromycetes</taxon>
        <taxon>Diversisporales</taxon>
        <taxon>Gigasporaceae</taxon>
        <taxon>Dentiscutata</taxon>
    </lineage>
</organism>
<evidence type="ECO:0000313" key="1">
    <source>
        <dbReference type="EMBL" id="CAG8534412.1"/>
    </source>
</evidence>